<sequence>MPLESKASTHDIITAKLRSSSCLQGGWFEDRACNCLRHLRDCERQPREVRERARKEHETRHLAPRRVTARRPNDAVRAADSSADPVAEGGPLSNTAEEPRPLPGPEDQPNTLHRDPSPILSAHHVPIPVRVPPEMQHQMPVTAWYCEAPPPQPTSSPQNVWQDTQDAVFESPETFVAITSDTLPSTSLGATWDPQGSIFADFLSEPPADASVTVPNVVHTRWSPSRPQGLYQTGQQSFSWTEGGEEPRWFPLHVNGTYALQLCSALDPMSRSFAASPSLVLFADDLTRYIVDGTVLYPASFASFGVAFE</sequence>
<keyword evidence="3" id="KW-1185">Reference proteome</keyword>
<dbReference type="Proteomes" id="UP000703269">
    <property type="component" value="Unassembled WGS sequence"/>
</dbReference>
<accession>A0A9P3GS92</accession>
<dbReference type="AlphaFoldDB" id="A0A9P3GS92"/>
<organism evidence="2 3">
    <name type="scientific">Phanerochaete sordida</name>
    <dbReference type="NCBI Taxonomy" id="48140"/>
    <lineage>
        <taxon>Eukaryota</taxon>
        <taxon>Fungi</taxon>
        <taxon>Dikarya</taxon>
        <taxon>Basidiomycota</taxon>
        <taxon>Agaricomycotina</taxon>
        <taxon>Agaricomycetes</taxon>
        <taxon>Polyporales</taxon>
        <taxon>Phanerochaetaceae</taxon>
        <taxon>Phanerochaete</taxon>
    </lineage>
</organism>
<protein>
    <submittedName>
        <fullName evidence="2">Uncharacterized protein</fullName>
    </submittedName>
</protein>
<name>A0A9P3GS92_9APHY</name>
<evidence type="ECO:0000313" key="3">
    <source>
        <dbReference type="Proteomes" id="UP000703269"/>
    </source>
</evidence>
<evidence type="ECO:0000256" key="1">
    <source>
        <dbReference type="SAM" id="MobiDB-lite"/>
    </source>
</evidence>
<feature type="compositionally biased region" description="Basic and acidic residues" evidence="1">
    <location>
        <begin position="45"/>
        <end position="61"/>
    </location>
</feature>
<gene>
    <name evidence="2" type="ORF">PsYK624_147670</name>
</gene>
<reference evidence="2 3" key="1">
    <citation type="submission" date="2021-08" db="EMBL/GenBank/DDBJ databases">
        <title>Draft Genome Sequence of Phanerochaete sordida strain YK-624.</title>
        <authorList>
            <person name="Mori T."/>
            <person name="Dohra H."/>
            <person name="Suzuki T."/>
            <person name="Kawagishi H."/>
            <person name="Hirai H."/>
        </authorList>
    </citation>
    <scope>NUCLEOTIDE SEQUENCE [LARGE SCALE GENOMIC DNA]</scope>
    <source>
        <strain evidence="2 3">YK-624</strain>
    </source>
</reference>
<proteinExistence type="predicted"/>
<comment type="caution">
    <text evidence="2">The sequence shown here is derived from an EMBL/GenBank/DDBJ whole genome shotgun (WGS) entry which is preliminary data.</text>
</comment>
<dbReference type="EMBL" id="BPQB01000090">
    <property type="protein sequence ID" value="GJE98535.1"/>
    <property type="molecule type" value="Genomic_DNA"/>
</dbReference>
<feature type="region of interest" description="Disordered" evidence="1">
    <location>
        <begin position="45"/>
        <end position="120"/>
    </location>
</feature>
<evidence type="ECO:0000313" key="2">
    <source>
        <dbReference type="EMBL" id="GJE98535.1"/>
    </source>
</evidence>